<proteinExistence type="predicted"/>
<dbReference type="SUPFAM" id="SSF52821">
    <property type="entry name" value="Rhodanese/Cell cycle control phosphatase"/>
    <property type="match status" value="1"/>
</dbReference>
<protein>
    <submittedName>
        <fullName evidence="3">Rhodanese</fullName>
    </submittedName>
</protein>
<dbReference type="InterPro" id="IPR001763">
    <property type="entry name" value="Rhodanese-like_dom"/>
</dbReference>
<dbReference type="KEGG" id="mtun:MTUNDRAET4_2564"/>
<evidence type="ECO:0000256" key="1">
    <source>
        <dbReference type="SAM" id="SignalP"/>
    </source>
</evidence>
<feature type="domain" description="Rhodanese" evidence="2">
    <location>
        <begin position="60"/>
        <end position="175"/>
    </location>
</feature>
<dbReference type="RefSeq" id="WP_134489829.1">
    <property type="nucleotide sequence ID" value="NZ_CP139089.1"/>
</dbReference>
<dbReference type="InterPro" id="IPR036873">
    <property type="entry name" value="Rhodanese-like_dom_sf"/>
</dbReference>
<dbReference type="InterPro" id="IPR022376">
    <property type="entry name" value="PQQ_CXXCW"/>
</dbReference>
<dbReference type="Proteomes" id="UP000294360">
    <property type="component" value="Chromosome"/>
</dbReference>
<evidence type="ECO:0000313" key="3">
    <source>
        <dbReference type="EMBL" id="VFU09451.1"/>
    </source>
</evidence>
<feature type="signal peptide" evidence="1">
    <location>
        <begin position="1"/>
        <end position="19"/>
    </location>
</feature>
<dbReference type="AlphaFoldDB" id="A0A4U8Z275"/>
<dbReference type="OrthoDB" id="176845at2"/>
<feature type="chain" id="PRO_5020584142" evidence="1">
    <location>
        <begin position="20"/>
        <end position="191"/>
    </location>
</feature>
<dbReference type="PROSITE" id="PS50206">
    <property type="entry name" value="RHODANESE_3"/>
    <property type="match status" value="1"/>
</dbReference>
<dbReference type="NCBIfam" id="TIGR03865">
    <property type="entry name" value="PQQ_CXXCW"/>
    <property type="match status" value="1"/>
</dbReference>
<dbReference type="CDD" id="cd00158">
    <property type="entry name" value="RHOD"/>
    <property type="match status" value="1"/>
</dbReference>
<accession>A0A4U8Z275</accession>
<evidence type="ECO:0000259" key="2">
    <source>
        <dbReference type="PROSITE" id="PS50206"/>
    </source>
</evidence>
<dbReference type="EMBL" id="LR536450">
    <property type="protein sequence ID" value="VFU09451.1"/>
    <property type="molecule type" value="Genomic_DNA"/>
</dbReference>
<sequence>MRHFTAIAFGLALIAAAPADSPGHVPEPTGLWQGPMHGYTPNTVEGASVLDTAALTRLLAEKKPVLIDVALADKKPPSMSDSTPWMPAHRSIPGAVWMPGAGGGSSDAPFADAFARRIADLTGGDLSRPIVTFCHPECWGSWNAAKRLVGLGYKEVYWYPEGLEGWQAERDPATVKADPVWAEADPADQPR</sequence>
<keyword evidence="1" id="KW-0732">Signal</keyword>
<organism evidence="3 4">
    <name type="scientific">Methylocella tundrae</name>
    <dbReference type="NCBI Taxonomy" id="227605"/>
    <lineage>
        <taxon>Bacteria</taxon>
        <taxon>Pseudomonadati</taxon>
        <taxon>Pseudomonadota</taxon>
        <taxon>Alphaproteobacteria</taxon>
        <taxon>Hyphomicrobiales</taxon>
        <taxon>Beijerinckiaceae</taxon>
        <taxon>Methylocella</taxon>
    </lineage>
</organism>
<evidence type="ECO:0000313" key="4">
    <source>
        <dbReference type="Proteomes" id="UP000294360"/>
    </source>
</evidence>
<gene>
    <name evidence="3" type="ORF">MTUNDRAET4_2564</name>
</gene>
<dbReference type="Pfam" id="PF00581">
    <property type="entry name" value="Rhodanese"/>
    <property type="match status" value="1"/>
</dbReference>
<name>A0A4U8Z275_METTU</name>
<dbReference type="Gene3D" id="3.40.250.10">
    <property type="entry name" value="Rhodanese-like domain"/>
    <property type="match status" value="1"/>
</dbReference>
<reference evidence="3 4" key="1">
    <citation type="submission" date="2019-03" db="EMBL/GenBank/DDBJ databases">
        <authorList>
            <person name="Kox A.R. M."/>
        </authorList>
    </citation>
    <scope>NUCLEOTIDE SEQUENCE [LARGE SCALE GENOMIC DNA]</scope>
    <source>
        <strain evidence="3">MTUNDRAET4 annotated genome</strain>
    </source>
</reference>